<evidence type="ECO:0000313" key="2">
    <source>
        <dbReference type="EMBL" id="NEN52449.1"/>
    </source>
</evidence>
<dbReference type="EMBL" id="JAAGWB010000049">
    <property type="protein sequence ID" value="NEN52449.1"/>
    <property type="molecule type" value="Genomic_DNA"/>
</dbReference>
<dbReference type="Proteomes" id="UP000471152">
    <property type="component" value="Unassembled WGS sequence"/>
</dbReference>
<gene>
    <name evidence="2" type="ORF">G3R41_16155</name>
    <name evidence="1" type="ORF">GCU67_15505</name>
</gene>
<evidence type="ECO:0000313" key="3">
    <source>
        <dbReference type="Proteomes" id="UP000468828"/>
    </source>
</evidence>
<proteinExistence type="predicted"/>
<dbReference type="Pfam" id="PF20062">
    <property type="entry name" value="DUF6461"/>
    <property type="match status" value="1"/>
</dbReference>
<reference evidence="1 3" key="1">
    <citation type="submission" date="2020-01" db="EMBL/GenBank/DDBJ databases">
        <title>the WGS Modestobacter muralis CPCC 204518.</title>
        <authorList>
            <person name="Jiang Z."/>
        </authorList>
    </citation>
    <scope>NUCLEOTIDE SEQUENCE [LARGE SCALE GENOMIC DNA]</scope>
    <source>
        <strain evidence="1 3">DSM 100205</strain>
    </source>
</reference>
<dbReference type="EMBL" id="JAAGWH010000047">
    <property type="protein sequence ID" value="NEK95561.1"/>
    <property type="molecule type" value="Genomic_DNA"/>
</dbReference>
<reference evidence="2 4" key="2">
    <citation type="submission" date="2020-02" db="EMBL/GenBank/DDBJ databases">
        <title>The WGS of Modestobacter muralis DSM 100205.</title>
        <authorList>
            <person name="Jiang Z."/>
        </authorList>
    </citation>
    <scope>NUCLEOTIDE SEQUENCE [LARGE SCALE GENOMIC DNA]</scope>
    <source>
        <strain evidence="2 4">DSM 100205</strain>
    </source>
</reference>
<dbReference type="AlphaFoldDB" id="A0A6P0HBS9"/>
<keyword evidence="3" id="KW-1185">Reference proteome</keyword>
<name>A0A6P0HBS9_9ACTN</name>
<dbReference type="Proteomes" id="UP000468828">
    <property type="component" value="Unassembled WGS sequence"/>
</dbReference>
<protein>
    <submittedName>
        <fullName evidence="2">Uncharacterized protein</fullName>
    </submittedName>
</protein>
<dbReference type="RefSeq" id="WP_163612124.1">
    <property type="nucleotide sequence ID" value="NZ_JAAGWB010000049.1"/>
</dbReference>
<evidence type="ECO:0000313" key="1">
    <source>
        <dbReference type="EMBL" id="NEK95561.1"/>
    </source>
</evidence>
<accession>A0A6P0HBS9</accession>
<comment type="caution">
    <text evidence="2">The sequence shown here is derived from an EMBL/GenBank/DDBJ whole genome shotgun (WGS) entry which is preliminary data.</text>
</comment>
<dbReference type="InterPro" id="IPR045592">
    <property type="entry name" value="DUF6461"/>
</dbReference>
<sequence>MPVEDVAQYDWAAEDSVFGPGATVSLVAGLGPARALELLAPGGATDVGSAAEVRAWADHVVGPPWASVVEAWTTADWTVLVEDSSGSGATLDGAVESLSVNGRAAVVSSSINADMWFGYAVDGVLVRQFEPLMYDVMGQVGEEEGLAFGQREDRWLQAALLLMERLTGVVLSPDELRGTAPDRLAIGFC</sequence>
<evidence type="ECO:0000313" key="4">
    <source>
        <dbReference type="Proteomes" id="UP000471152"/>
    </source>
</evidence>
<organism evidence="2 4">
    <name type="scientific">Modestobacter muralis</name>
    <dbReference type="NCBI Taxonomy" id="1608614"/>
    <lineage>
        <taxon>Bacteria</taxon>
        <taxon>Bacillati</taxon>
        <taxon>Actinomycetota</taxon>
        <taxon>Actinomycetes</taxon>
        <taxon>Geodermatophilales</taxon>
        <taxon>Geodermatophilaceae</taxon>
        <taxon>Modestobacter</taxon>
    </lineage>
</organism>